<evidence type="ECO:0000313" key="2">
    <source>
        <dbReference type="Proteomes" id="UP000196331"/>
    </source>
</evidence>
<dbReference type="Proteomes" id="UP000196331">
    <property type="component" value="Unassembled WGS sequence"/>
</dbReference>
<sequence>MGVVVLPLGSFLAVAGSVTLAVGFSPLGVVLEGDAVADVVPGLPLFLPRRRELAFFGASLDG</sequence>
<evidence type="ECO:0000313" key="1">
    <source>
        <dbReference type="EMBL" id="SJN14385.1"/>
    </source>
</evidence>
<proteinExistence type="predicted"/>
<reference evidence="1 2" key="1">
    <citation type="submission" date="2017-02" db="EMBL/GenBank/DDBJ databases">
        <authorList>
            <person name="Dridi B."/>
        </authorList>
    </citation>
    <scope>NUCLEOTIDE SEQUENCE [LARGE SCALE GENOMIC DNA]</scope>
    <source>
        <strain evidence="1 2">JB380</strain>
    </source>
</reference>
<organism evidence="1 2">
    <name type="scientific">Halomonas citrativorans</name>
    <dbReference type="NCBI Taxonomy" id="2742612"/>
    <lineage>
        <taxon>Bacteria</taxon>
        <taxon>Pseudomonadati</taxon>
        <taxon>Pseudomonadota</taxon>
        <taxon>Gammaproteobacteria</taxon>
        <taxon>Oceanospirillales</taxon>
        <taxon>Halomonadaceae</taxon>
        <taxon>Halomonas</taxon>
    </lineage>
</organism>
<dbReference type="AlphaFoldDB" id="A0A1R4I3L0"/>
<dbReference type="EMBL" id="FUKM01000057">
    <property type="protein sequence ID" value="SJN14385.1"/>
    <property type="molecule type" value="Genomic_DNA"/>
</dbReference>
<accession>A0A1R4I3L0</accession>
<protein>
    <submittedName>
        <fullName evidence="1">Uncharacterized protein</fullName>
    </submittedName>
</protein>
<name>A0A1R4I3L0_9GAMM</name>
<comment type="caution">
    <text evidence="1">The sequence shown here is derived from an EMBL/GenBank/DDBJ whole genome shotgun (WGS) entry which is preliminary data.</text>
</comment>
<gene>
    <name evidence="1" type="ORF">CZ787_14880</name>
</gene>